<dbReference type="AlphaFoldDB" id="A0A8K2AA00"/>
<dbReference type="Proteomes" id="UP000607397">
    <property type="component" value="Unassembled WGS sequence"/>
</dbReference>
<reference evidence="1" key="1">
    <citation type="submission" date="2019-12" db="EMBL/GenBank/DDBJ databases">
        <title>High-Quality draft genome sequences of three cyanobacteria isolated from the limestone walls of the Old Cathedral of Coimbra.</title>
        <authorList>
            <person name="Tiago I."/>
            <person name="Soares F."/>
            <person name="Portugal A."/>
        </authorList>
    </citation>
    <scope>NUCLEOTIDE SEQUENCE [LARGE SCALE GENOMIC DNA]</scope>
    <source>
        <strain evidence="1">C</strain>
    </source>
</reference>
<dbReference type="RefSeq" id="WP_161827073.1">
    <property type="nucleotide sequence ID" value="NZ_WVIC01000059.1"/>
</dbReference>
<evidence type="ECO:0000313" key="1">
    <source>
        <dbReference type="EMBL" id="NCJ08600.1"/>
    </source>
</evidence>
<dbReference type="EMBL" id="WVIC01000059">
    <property type="protein sequence ID" value="NCJ08600.1"/>
    <property type="molecule type" value="Genomic_DNA"/>
</dbReference>
<keyword evidence="2" id="KW-1185">Reference proteome</keyword>
<comment type="caution">
    <text evidence="1">The sequence shown here is derived from an EMBL/GenBank/DDBJ whole genome shotgun (WGS) entry which is preliminary data.</text>
</comment>
<proteinExistence type="predicted"/>
<evidence type="ECO:0000313" key="2">
    <source>
        <dbReference type="Proteomes" id="UP000607397"/>
    </source>
</evidence>
<organism evidence="1 2">
    <name type="scientific">Petrachloros mirabilis ULC683</name>
    <dbReference type="NCBI Taxonomy" id="2781853"/>
    <lineage>
        <taxon>Bacteria</taxon>
        <taxon>Bacillati</taxon>
        <taxon>Cyanobacteriota</taxon>
        <taxon>Cyanophyceae</taxon>
        <taxon>Synechococcales</taxon>
        <taxon>Petrachlorosaceae</taxon>
        <taxon>Petrachloros</taxon>
        <taxon>Petrachloros mirabilis</taxon>
    </lineage>
</organism>
<accession>A0A8K2AA00</accession>
<gene>
    <name evidence="1" type="ORF">GS597_19215</name>
</gene>
<name>A0A8K2AA00_9CYAN</name>
<sequence>MNFLKGSAVFAFLLGIGISTIFGVKNSGNAQTQGSEPIIGQMPPTTKSPIGNNVGLDELTALFKTSEATKAKPIRQVIITIPGEMSDVYRRRVAANTAIREFFLIADKESFKYDGDTPRPAPDITAPQGFKAMLPNGGAIVLKLREENNGKKQSTVGELRLKDHRIQGYEEVTQIEFVGE</sequence>
<protein>
    <submittedName>
        <fullName evidence="1">Uncharacterized protein</fullName>
    </submittedName>
</protein>